<reference evidence="2" key="1">
    <citation type="journal article" date="2013" name="Environ. Microbiol.">
        <title>Seasonally variable intestinal metagenomes of the red palm weevil (Rhynchophorus ferrugineus).</title>
        <authorList>
            <person name="Jia S."/>
            <person name="Zhang X."/>
            <person name="Zhang G."/>
            <person name="Yin A."/>
            <person name="Zhang S."/>
            <person name="Li F."/>
            <person name="Wang L."/>
            <person name="Zhao D."/>
            <person name="Yun Q."/>
            <person name="Tala"/>
            <person name="Wang J."/>
            <person name="Sun G."/>
            <person name="Baabdullah M."/>
            <person name="Yu X."/>
            <person name="Hu S."/>
            <person name="Al-Mssallem I.S."/>
            <person name="Yu J."/>
        </authorList>
    </citation>
    <scope>NUCLEOTIDE SEQUENCE</scope>
</reference>
<evidence type="ECO:0000256" key="1">
    <source>
        <dbReference type="SAM" id="SignalP"/>
    </source>
</evidence>
<name>A0A060CMI4_9SACH</name>
<organism evidence="2">
    <name type="scientific">uncultured Pichia</name>
    <dbReference type="NCBI Taxonomy" id="747082"/>
    <lineage>
        <taxon>Eukaryota</taxon>
        <taxon>Fungi</taxon>
        <taxon>Dikarya</taxon>
        <taxon>Ascomycota</taxon>
        <taxon>Saccharomycotina</taxon>
        <taxon>Saccharomycetes</taxon>
        <taxon>Saccharomycetales</taxon>
        <taxon>Saccharomycetaceae</taxon>
        <taxon>environmental samples</taxon>
    </lineage>
</organism>
<feature type="chain" id="PRO_5001582532" evidence="1">
    <location>
        <begin position="20"/>
        <end position="70"/>
    </location>
</feature>
<feature type="signal peptide" evidence="1">
    <location>
        <begin position="1"/>
        <end position="19"/>
    </location>
</feature>
<sequence length="70" mass="7607">MKLSNKTLLSLLSISVTDALDLTIGNKDSVCNAATKIIDGIMDYYEGTRYGGTVGMFLRTLLLVGSWFSI</sequence>
<dbReference type="EMBL" id="KF126973">
    <property type="protein sequence ID" value="AIA94325.1"/>
    <property type="molecule type" value="Genomic_DNA"/>
</dbReference>
<keyword evidence="1" id="KW-0732">Signal</keyword>
<dbReference type="AlphaFoldDB" id="A0A060CMI4"/>
<accession>A0A060CMI4</accession>
<protein>
    <submittedName>
        <fullName evidence="2">CAZy families GH76 protein</fullName>
    </submittedName>
</protein>
<proteinExistence type="predicted"/>
<evidence type="ECO:0000313" key="2">
    <source>
        <dbReference type="EMBL" id="AIA94325.1"/>
    </source>
</evidence>